<feature type="transmembrane region" description="Helical" evidence="7">
    <location>
        <begin position="167"/>
        <end position="190"/>
    </location>
</feature>
<evidence type="ECO:0000313" key="10">
    <source>
        <dbReference type="Proteomes" id="UP001209540"/>
    </source>
</evidence>
<keyword evidence="3 7" id="KW-0812">Transmembrane</keyword>
<comment type="subcellular location">
    <subcellularLocation>
        <location evidence="1">Membrane</location>
        <topology evidence="1">Multi-pass membrane protein</topology>
    </subcellularLocation>
</comment>
<dbReference type="InterPro" id="IPR036259">
    <property type="entry name" value="MFS_trans_sf"/>
</dbReference>
<feature type="transmembrane region" description="Helical" evidence="7">
    <location>
        <begin position="393"/>
        <end position="414"/>
    </location>
</feature>
<dbReference type="Pfam" id="PF07690">
    <property type="entry name" value="MFS_1"/>
    <property type="match status" value="1"/>
</dbReference>
<feature type="transmembrane region" description="Helical" evidence="7">
    <location>
        <begin position="39"/>
        <end position="60"/>
    </location>
</feature>
<dbReference type="Proteomes" id="UP001209540">
    <property type="component" value="Unassembled WGS sequence"/>
</dbReference>
<reference evidence="9" key="2">
    <citation type="submission" date="2023-02" db="EMBL/GenBank/DDBJ databases">
        <authorList>
            <consortium name="DOE Joint Genome Institute"/>
            <person name="Mondo S.J."/>
            <person name="Chang Y."/>
            <person name="Wang Y."/>
            <person name="Ahrendt S."/>
            <person name="Andreopoulos W."/>
            <person name="Barry K."/>
            <person name="Beard J."/>
            <person name="Benny G.L."/>
            <person name="Blankenship S."/>
            <person name="Bonito G."/>
            <person name="Cuomo C."/>
            <person name="Desiro A."/>
            <person name="Gervers K.A."/>
            <person name="Hundley H."/>
            <person name="Kuo A."/>
            <person name="LaButti K."/>
            <person name="Lang B.F."/>
            <person name="Lipzen A."/>
            <person name="O'Donnell K."/>
            <person name="Pangilinan J."/>
            <person name="Reynolds N."/>
            <person name="Sandor L."/>
            <person name="Smith M.W."/>
            <person name="Tsang A."/>
            <person name="Grigoriev I.V."/>
            <person name="Stajich J.E."/>
            <person name="Spatafora J.W."/>
        </authorList>
    </citation>
    <scope>NUCLEOTIDE SEQUENCE</scope>
    <source>
        <strain evidence="9">RSA 2281</strain>
    </source>
</reference>
<feature type="region of interest" description="Disordered" evidence="6">
    <location>
        <begin position="1"/>
        <end position="25"/>
    </location>
</feature>
<evidence type="ECO:0000313" key="9">
    <source>
        <dbReference type="EMBL" id="KAI9249724.1"/>
    </source>
</evidence>
<dbReference type="SUPFAM" id="SSF103473">
    <property type="entry name" value="MFS general substrate transporter"/>
    <property type="match status" value="1"/>
</dbReference>
<feature type="compositionally biased region" description="Basic and acidic residues" evidence="6">
    <location>
        <begin position="1"/>
        <end position="12"/>
    </location>
</feature>
<feature type="transmembrane region" description="Helical" evidence="7">
    <location>
        <begin position="426"/>
        <end position="444"/>
    </location>
</feature>
<evidence type="ECO:0000256" key="6">
    <source>
        <dbReference type="SAM" id="MobiDB-lite"/>
    </source>
</evidence>
<feature type="transmembrane region" description="Helical" evidence="7">
    <location>
        <begin position="80"/>
        <end position="98"/>
    </location>
</feature>
<protein>
    <submittedName>
        <fullName evidence="9">Major facilitator superfamily domain-containing protein</fullName>
    </submittedName>
</protein>
<dbReference type="EMBL" id="JAIXMP010000034">
    <property type="protein sequence ID" value="KAI9249724.1"/>
    <property type="molecule type" value="Genomic_DNA"/>
</dbReference>
<evidence type="ECO:0000256" key="5">
    <source>
        <dbReference type="ARBA" id="ARBA00023136"/>
    </source>
</evidence>
<dbReference type="Gene3D" id="1.20.1250.20">
    <property type="entry name" value="MFS general substrate transporter like domains"/>
    <property type="match status" value="2"/>
</dbReference>
<dbReference type="InterPro" id="IPR020846">
    <property type="entry name" value="MFS_dom"/>
</dbReference>
<proteinExistence type="predicted"/>
<accession>A0AAD5P9D6</accession>
<feature type="domain" description="Major facilitator superfamily (MFS) profile" evidence="8">
    <location>
        <begin position="40"/>
        <end position="447"/>
    </location>
</feature>
<organism evidence="9 10">
    <name type="scientific">Phascolomyces articulosus</name>
    <dbReference type="NCBI Taxonomy" id="60185"/>
    <lineage>
        <taxon>Eukaryota</taxon>
        <taxon>Fungi</taxon>
        <taxon>Fungi incertae sedis</taxon>
        <taxon>Mucoromycota</taxon>
        <taxon>Mucoromycotina</taxon>
        <taxon>Mucoromycetes</taxon>
        <taxon>Mucorales</taxon>
        <taxon>Lichtheimiaceae</taxon>
        <taxon>Phascolomyces</taxon>
    </lineage>
</organism>
<evidence type="ECO:0000259" key="8">
    <source>
        <dbReference type="PROSITE" id="PS50850"/>
    </source>
</evidence>
<feature type="transmembrane region" description="Helical" evidence="7">
    <location>
        <begin position="335"/>
        <end position="357"/>
    </location>
</feature>
<feature type="transmembrane region" description="Helical" evidence="7">
    <location>
        <begin position="110"/>
        <end position="129"/>
    </location>
</feature>
<name>A0AAD5P9D6_9FUNG</name>
<feature type="transmembrane region" description="Helical" evidence="7">
    <location>
        <begin position="202"/>
        <end position="224"/>
    </location>
</feature>
<dbReference type="PROSITE" id="PS50850">
    <property type="entry name" value="MFS"/>
    <property type="match status" value="1"/>
</dbReference>
<sequence>MEAKRQDSEKANETNTVNSQEDGDKDYDKVADKRLAKRIAWLMIPLLSTLQALDLINSFTLNYSSVLGLFNDINLTNEEFGLAGSFTFIGMLVTQILNQYFFQRFPIAKYYGVMVFCWGVTSACTALASNFYQLAILRFFVGVFQGCNLIAHFLIIGMFFRRNEQTLWVTIMIASNYTGMALSGLLGYAVGFMDGFAHMHAWKWLMIIFGSITGILGVFVFVLLPDTPHSRWLRLSGEEIELMNSRIRDNGTVKTEKMNFAHIKESLVDIRFYCYMIAGILNTMPIACTTQFSSQLIKLMGFSNLHSVLLNIPIAVTTILLIFFALYLNQRFQQSYYIFIFLSLISMVGILLLCVLPEGPAELIGIFLSSTAPGAVIFQAIIVNNIIGYTKRVFFLGTAAAFYTAGNAVGPIIIGSTNAQEHYYPALIAFIIFIGSGCSLMFFIRQMNVRDNNKRDKLERQGQLPPLPARREELDWTDGMDLHFRYRL</sequence>
<feature type="transmembrane region" description="Helical" evidence="7">
    <location>
        <begin position="363"/>
        <end position="386"/>
    </location>
</feature>
<dbReference type="InterPro" id="IPR011701">
    <property type="entry name" value="MFS"/>
</dbReference>
<dbReference type="GO" id="GO:0016020">
    <property type="term" value="C:membrane"/>
    <property type="evidence" value="ECO:0007669"/>
    <property type="project" value="UniProtKB-SubCell"/>
</dbReference>
<evidence type="ECO:0000256" key="2">
    <source>
        <dbReference type="ARBA" id="ARBA00022448"/>
    </source>
</evidence>
<reference evidence="9" key="1">
    <citation type="journal article" date="2022" name="IScience">
        <title>Evolution of zygomycete secretomes and the origins of terrestrial fungal ecologies.</title>
        <authorList>
            <person name="Chang Y."/>
            <person name="Wang Y."/>
            <person name="Mondo S."/>
            <person name="Ahrendt S."/>
            <person name="Andreopoulos W."/>
            <person name="Barry K."/>
            <person name="Beard J."/>
            <person name="Benny G.L."/>
            <person name="Blankenship S."/>
            <person name="Bonito G."/>
            <person name="Cuomo C."/>
            <person name="Desiro A."/>
            <person name="Gervers K.A."/>
            <person name="Hundley H."/>
            <person name="Kuo A."/>
            <person name="LaButti K."/>
            <person name="Lang B.F."/>
            <person name="Lipzen A."/>
            <person name="O'Donnell K."/>
            <person name="Pangilinan J."/>
            <person name="Reynolds N."/>
            <person name="Sandor L."/>
            <person name="Smith M.E."/>
            <person name="Tsang A."/>
            <person name="Grigoriev I.V."/>
            <person name="Stajich J.E."/>
            <person name="Spatafora J.W."/>
        </authorList>
    </citation>
    <scope>NUCLEOTIDE SEQUENCE</scope>
    <source>
        <strain evidence="9">RSA 2281</strain>
    </source>
</reference>
<feature type="transmembrane region" description="Helical" evidence="7">
    <location>
        <begin position="135"/>
        <end position="160"/>
    </location>
</feature>
<feature type="transmembrane region" description="Helical" evidence="7">
    <location>
        <begin position="305"/>
        <end position="328"/>
    </location>
</feature>
<keyword evidence="2" id="KW-0813">Transport</keyword>
<dbReference type="AlphaFoldDB" id="A0AAD5P9D6"/>
<feature type="transmembrane region" description="Helical" evidence="7">
    <location>
        <begin position="272"/>
        <end position="293"/>
    </location>
</feature>
<keyword evidence="4 7" id="KW-1133">Transmembrane helix</keyword>
<dbReference type="GO" id="GO:0022857">
    <property type="term" value="F:transmembrane transporter activity"/>
    <property type="evidence" value="ECO:0007669"/>
    <property type="project" value="InterPro"/>
</dbReference>
<keyword evidence="5 7" id="KW-0472">Membrane</keyword>
<keyword evidence="10" id="KW-1185">Reference proteome</keyword>
<evidence type="ECO:0000256" key="1">
    <source>
        <dbReference type="ARBA" id="ARBA00004141"/>
    </source>
</evidence>
<evidence type="ECO:0000256" key="4">
    <source>
        <dbReference type="ARBA" id="ARBA00022989"/>
    </source>
</evidence>
<evidence type="ECO:0000256" key="3">
    <source>
        <dbReference type="ARBA" id="ARBA00022692"/>
    </source>
</evidence>
<comment type="caution">
    <text evidence="9">The sequence shown here is derived from an EMBL/GenBank/DDBJ whole genome shotgun (WGS) entry which is preliminary data.</text>
</comment>
<gene>
    <name evidence="9" type="ORF">BDA99DRAFT_564287</name>
</gene>
<evidence type="ECO:0000256" key="7">
    <source>
        <dbReference type="SAM" id="Phobius"/>
    </source>
</evidence>
<dbReference type="PANTHER" id="PTHR43791:SF97">
    <property type="entry name" value="ALLANTOATE TRANSPORTER, PUTATIVE (AFU_ORTHOLOGUE AFUA_1G14700)-RELATED"/>
    <property type="match status" value="1"/>
</dbReference>
<dbReference type="PANTHER" id="PTHR43791">
    <property type="entry name" value="PERMEASE-RELATED"/>
    <property type="match status" value="1"/>
</dbReference>